<dbReference type="InterPro" id="IPR051320">
    <property type="entry name" value="Viral_Replic_Matur_Polypro"/>
</dbReference>
<dbReference type="InterPro" id="IPR000477">
    <property type="entry name" value="RT_dom"/>
</dbReference>
<dbReference type="InterPro" id="IPR043502">
    <property type="entry name" value="DNA/RNA_pol_sf"/>
</dbReference>
<dbReference type="GO" id="GO:0071897">
    <property type="term" value="P:DNA biosynthetic process"/>
    <property type="evidence" value="ECO:0007669"/>
    <property type="project" value="UniProtKB-ARBA"/>
</dbReference>
<dbReference type="AlphaFoldDB" id="A0A8X6RW85"/>
<name>A0A8X6RW85_TRICX</name>
<protein>
    <submittedName>
        <fullName evidence="2">Retrovirus-related Pol polyprotein from transposon 297</fullName>
    </submittedName>
</protein>
<comment type="caution">
    <text evidence="2">The sequence shown here is derived from an EMBL/GenBank/DDBJ whole genome shotgun (WGS) entry which is preliminary data.</text>
</comment>
<keyword evidence="3" id="KW-1185">Reference proteome</keyword>
<dbReference type="PANTHER" id="PTHR33064">
    <property type="entry name" value="POL PROTEIN"/>
    <property type="match status" value="1"/>
</dbReference>
<organism evidence="2 3">
    <name type="scientific">Trichonephila clavipes</name>
    <name type="common">Golden silk orbweaver</name>
    <name type="synonym">Nephila clavipes</name>
    <dbReference type="NCBI Taxonomy" id="2585209"/>
    <lineage>
        <taxon>Eukaryota</taxon>
        <taxon>Metazoa</taxon>
        <taxon>Ecdysozoa</taxon>
        <taxon>Arthropoda</taxon>
        <taxon>Chelicerata</taxon>
        <taxon>Arachnida</taxon>
        <taxon>Araneae</taxon>
        <taxon>Araneomorphae</taxon>
        <taxon>Entelegynae</taxon>
        <taxon>Araneoidea</taxon>
        <taxon>Nephilidae</taxon>
        <taxon>Trichonephila</taxon>
    </lineage>
</organism>
<dbReference type="InterPro" id="IPR043128">
    <property type="entry name" value="Rev_trsase/Diguanyl_cyclase"/>
</dbReference>
<evidence type="ECO:0000313" key="2">
    <source>
        <dbReference type="EMBL" id="GFX98586.1"/>
    </source>
</evidence>
<feature type="domain" description="Reverse transcriptase" evidence="1">
    <location>
        <begin position="1"/>
        <end position="62"/>
    </location>
</feature>
<proteinExistence type="predicted"/>
<dbReference type="SUPFAM" id="SSF56672">
    <property type="entry name" value="DNA/RNA polymerases"/>
    <property type="match status" value="1"/>
</dbReference>
<dbReference type="FunFam" id="3.30.70.270:FF:000003">
    <property type="entry name" value="Transposon Ty3-G Gag-Pol polyprotein"/>
    <property type="match status" value="1"/>
</dbReference>
<evidence type="ECO:0000313" key="3">
    <source>
        <dbReference type="Proteomes" id="UP000887159"/>
    </source>
</evidence>
<dbReference type="Proteomes" id="UP000887159">
    <property type="component" value="Unassembled WGS sequence"/>
</dbReference>
<gene>
    <name evidence="2" type="primary">pol</name>
    <name evidence="2" type="ORF">TNCV_1501641</name>
</gene>
<evidence type="ECO:0000259" key="1">
    <source>
        <dbReference type="Pfam" id="PF00078"/>
    </source>
</evidence>
<dbReference type="PANTHER" id="PTHR33064:SF37">
    <property type="entry name" value="RIBONUCLEASE H"/>
    <property type="match status" value="1"/>
</dbReference>
<dbReference type="EMBL" id="BMAU01021203">
    <property type="protein sequence ID" value="GFX98586.1"/>
    <property type="molecule type" value="Genomic_DNA"/>
</dbReference>
<sequence length="143" mass="16245">MAELLNGLEDFVVPYLDDIAIFSDTWESHIKHMETVLQRIKRAKLTIKPSKCKFAQQNVKFLLGSHLGRGFAPSEIKVQAVLEFPYPSHETQIRAFLGLAGYYQKYINLFSVIAAPLTDALKGETKEGEKLRGRPSVKTHFEH</sequence>
<accession>A0A8X6RW85</accession>
<dbReference type="Pfam" id="PF00078">
    <property type="entry name" value="RVT_1"/>
    <property type="match status" value="1"/>
</dbReference>
<reference evidence="2" key="1">
    <citation type="submission" date="2020-08" db="EMBL/GenBank/DDBJ databases">
        <title>Multicomponent nature underlies the extraordinary mechanical properties of spider dragline silk.</title>
        <authorList>
            <person name="Kono N."/>
            <person name="Nakamura H."/>
            <person name="Mori M."/>
            <person name="Yoshida Y."/>
            <person name="Ohtoshi R."/>
            <person name="Malay A.D."/>
            <person name="Moran D.A.P."/>
            <person name="Tomita M."/>
            <person name="Numata K."/>
            <person name="Arakawa K."/>
        </authorList>
    </citation>
    <scope>NUCLEOTIDE SEQUENCE</scope>
</reference>
<dbReference type="Gene3D" id="3.30.70.270">
    <property type="match status" value="2"/>
</dbReference>